<protein>
    <submittedName>
        <fullName evidence="5">YVTN repeat-like/Quino protein amine dehydrogenase</fullName>
    </submittedName>
</protein>
<dbReference type="SMART" id="SM00320">
    <property type="entry name" value="WD40"/>
    <property type="match status" value="1"/>
</dbReference>
<dbReference type="RefSeq" id="XP_033455166.1">
    <property type="nucleotide sequence ID" value="XM_033602037.1"/>
</dbReference>
<dbReference type="InterPro" id="IPR001680">
    <property type="entry name" value="WD40_rpt"/>
</dbReference>
<keyword evidence="4" id="KW-1185">Reference proteome</keyword>
<feature type="repeat" description="WD" evidence="3">
    <location>
        <begin position="208"/>
        <end position="243"/>
    </location>
</feature>
<reference evidence="5" key="3">
    <citation type="submission" date="2025-08" db="UniProtKB">
        <authorList>
            <consortium name="RefSeq"/>
        </authorList>
    </citation>
    <scope>IDENTIFICATION</scope>
    <source>
        <strain evidence="5">CBS 342.82</strain>
    </source>
</reference>
<evidence type="ECO:0000256" key="1">
    <source>
        <dbReference type="ARBA" id="ARBA00022574"/>
    </source>
</evidence>
<dbReference type="Proteomes" id="UP000504637">
    <property type="component" value="Unplaced"/>
</dbReference>
<reference evidence="5" key="1">
    <citation type="submission" date="2020-01" db="EMBL/GenBank/DDBJ databases">
        <authorList>
            <consortium name="DOE Joint Genome Institute"/>
            <person name="Haridas S."/>
            <person name="Albert R."/>
            <person name="Binder M."/>
            <person name="Bloem J."/>
            <person name="Labutti K."/>
            <person name="Salamov A."/>
            <person name="Andreopoulos B."/>
            <person name="Baker S.E."/>
            <person name="Barry K."/>
            <person name="Bills G."/>
            <person name="Bluhm B.H."/>
            <person name="Cannon C."/>
            <person name="Castanera R."/>
            <person name="Culley D.E."/>
            <person name="Daum C."/>
            <person name="Ezra D."/>
            <person name="Gonzalez J.B."/>
            <person name="Henrissat B."/>
            <person name="Kuo A."/>
            <person name="Liang C."/>
            <person name="Lipzen A."/>
            <person name="Lutzoni F."/>
            <person name="Magnuson J."/>
            <person name="Mondo S."/>
            <person name="Nolan M."/>
            <person name="Ohm R."/>
            <person name="Pangilinan J."/>
            <person name="Park H.-J."/>
            <person name="Ramirez L."/>
            <person name="Alfaro M."/>
            <person name="Sun H."/>
            <person name="Tritt A."/>
            <person name="Yoshinaga Y."/>
            <person name="Zwiers L.-H."/>
            <person name="Turgeon B.G."/>
            <person name="Goodwin S.B."/>
            <person name="Spatafora J.W."/>
            <person name="Crous P.W."/>
            <person name="Grigoriev I.V."/>
        </authorList>
    </citation>
    <scope>NUCLEOTIDE SEQUENCE</scope>
    <source>
        <strain evidence="5">CBS 342.82</strain>
    </source>
</reference>
<dbReference type="PROSITE" id="PS50294">
    <property type="entry name" value="WD_REPEATS_REGION"/>
    <property type="match status" value="1"/>
</dbReference>
<gene>
    <name evidence="5" type="ORF">K489DRAFT_328156</name>
</gene>
<keyword evidence="1 3" id="KW-0853">WD repeat</keyword>
<reference evidence="5" key="2">
    <citation type="submission" date="2020-04" db="EMBL/GenBank/DDBJ databases">
        <authorList>
            <consortium name="NCBI Genome Project"/>
        </authorList>
    </citation>
    <scope>NUCLEOTIDE SEQUENCE</scope>
    <source>
        <strain evidence="5">CBS 342.82</strain>
    </source>
</reference>
<dbReference type="InterPro" id="IPR019775">
    <property type="entry name" value="WD40_repeat_CS"/>
</dbReference>
<sequence>MSTSSLAAETLYRFRSFAPTHRPVINHYQLRNSLAATSRNDIFYVADQSVVRTSLASPNYVEHVLDTSHANGDLKVSCLSALPASLFPSYQSNTLLVAGGLNGEYAILNTTTSVTQQGHVTHADDGLVTHVHDFLDRHSGLPRAAFCSNDNRLRVMDLATQSITASYYYEDALNCAATSPDGRLRALVGDTNDALISAAEDGQFLVTLRQHADFGFACAWSREGRYLATASQDCTVAVWDARNWTRPVRVMDNVVACARSLQFTDAGALLVVENDDMVSVYRDPGRATSSPSSMPERQDIELFGAIAGCAVLDGGNEIIVANADASVGGLMAYESIGERAASASSAADALGDRRWDRDWRRGALGRCLDMSFL</sequence>
<evidence type="ECO:0000256" key="2">
    <source>
        <dbReference type="ARBA" id="ARBA00022737"/>
    </source>
</evidence>
<dbReference type="GeneID" id="54359837"/>
<dbReference type="PROSITE" id="PS50082">
    <property type="entry name" value="WD_REPEATS_2"/>
    <property type="match status" value="1"/>
</dbReference>
<dbReference type="PROSITE" id="PS00678">
    <property type="entry name" value="WD_REPEATS_1"/>
    <property type="match status" value="1"/>
</dbReference>
<accession>A0A6J3LQL2</accession>
<dbReference type="InterPro" id="IPR036322">
    <property type="entry name" value="WD40_repeat_dom_sf"/>
</dbReference>
<dbReference type="PANTHER" id="PTHR43991">
    <property type="entry name" value="WD REPEAT PROTEIN (AFU_ORTHOLOGUE AFUA_8G05640)-RELATED"/>
    <property type="match status" value="1"/>
</dbReference>
<dbReference type="AlphaFoldDB" id="A0A6J3LQL2"/>
<dbReference type="InterPro" id="IPR015943">
    <property type="entry name" value="WD40/YVTN_repeat-like_dom_sf"/>
</dbReference>
<dbReference type="SUPFAM" id="SSF50978">
    <property type="entry name" value="WD40 repeat-like"/>
    <property type="match status" value="1"/>
</dbReference>
<evidence type="ECO:0000313" key="5">
    <source>
        <dbReference type="RefSeq" id="XP_033455166.1"/>
    </source>
</evidence>
<organism evidence="5">
    <name type="scientific">Dissoconium aciculare CBS 342.82</name>
    <dbReference type="NCBI Taxonomy" id="1314786"/>
    <lineage>
        <taxon>Eukaryota</taxon>
        <taxon>Fungi</taxon>
        <taxon>Dikarya</taxon>
        <taxon>Ascomycota</taxon>
        <taxon>Pezizomycotina</taxon>
        <taxon>Dothideomycetes</taxon>
        <taxon>Dothideomycetidae</taxon>
        <taxon>Mycosphaerellales</taxon>
        <taxon>Dissoconiaceae</taxon>
        <taxon>Dissoconium</taxon>
    </lineage>
</organism>
<name>A0A6J3LQL2_9PEZI</name>
<keyword evidence="2" id="KW-0677">Repeat</keyword>
<evidence type="ECO:0000256" key="3">
    <source>
        <dbReference type="PROSITE-ProRule" id="PRU00221"/>
    </source>
</evidence>
<proteinExistence type="predicted"/>
<dbReference type="OrthoDB" id="20669at2759"/>
<dbReference type="PANTHER" id="PTHR43991:SF12">
    <property type="entry name" value="WD REPEAT PROTEIN (AFU_ORTHOLOGUE AFUA_8G05640)"/>
    <property type="match status" value="1"/>
</dbReference>
<dbReference type="Pfam" id="PF00400">
    <property type="entry name" value="WD40"/>
    <property type="match status" value="1"/>
</dbReference>
<evidence type="ECO:0000313" key="4">
    <source>
        <dbReference type="Proteomes" id="UP000504637"/>
    </source>
</evidence>
<dbReference type="Gene3D" id="2.130.10.10">
    <property type="entry name" value="YVTN repeat-like/Quinoprotein amine dehydrogenase"/>
    <property type="match status" value="1"/>
</dbReference>